<evidence type="ECO:0000313" key="1">
    <source>
        <dbReference type="EMBL" id="KKM03980.1"/>
    </source>
</evidence>
<protein>
    <submittedName>
        <fullName evidence="1">Uncharacterized protein</fullName>
    </submittedName>
</protein>
<dbReference type="EMBL" id="LAZR01016560">
    <property type="protein sequence ID" value="KKM03980.1"/>
    <property type="molecule type" value="Genomic_DNA"/>
</dbReference>
<comment type="caution">
    <text evidence="1">The sequence shown here is derived from an EMBL/GenBank/DDBJ whole genome shotgun (WGS) entry which is preliminary data.</text>
</comment>
<accession>A0A0F9GYV8</accession>
<dbReference type="AlphaFoldDB" id="A0A0F9GYV8"/>
<sequence>KVLARVIATHWSPDLRWSVNLKATPRRPSLYDTVVDLCPHDRPGIS</sequence>
<reference evidence="1" key="1">
    <citation type="journal article" date="2015" name="Nature">
        <title>Complex archaea that bridge the gap between prokaryotes and eukaryotes.</title>
        <authorList>
            <person name="Spang A."/>
            <person name="Saw J.H."/>
            <person name="Jorgensen S.L."/>
            <person name="Zaremba-Niedzwiedzka K."/>
            <person name="Martijn J."/>
            <person name="Lind A.E."/>
            <person name="van Eijk R."/>
            <person name="Schleper C."/>
            <person name="Guy L."/>
            <person name="Ettema T.J."/>
        </authorList>
    </citation>
    <scope>NUCLEOTIDE SEQUENCE</scope>
</reference>
<proteinExistence type="predicted"/>
<organism evidence="1">
    <name type="scientific">marine sediment metagenome</name>
    <dbReference type="NCBI Taxonomy" id="412755"/>
    <lineage>
        <taxon>unclassified sequences</taxon>
        <taxon>metagenomes</taxon>
        <taxon>ecological metagenomes</taxon>
    </lineage>
</organism>
<feature type="non-terminal residue" evidence="1">
    <location>
        <position position="1"/>
    </location>
</feature>
<name>A0A0F9GYV8_9ZZZZ</name>
<gene>
    <name evidence="1" type="ORF">LCGC14_1768910</name>
</gene>